<feature type="transmembrane region" description="Helical" evidence="1">
    <location>
        <begin position="54"/>
        <end position="70"/>
    </location>
</feature>
<keyword evidence="1" id="KW-0472">Membrane</keyword>
<feature type="transmembrane region" description="Helical" evidence="1">
    <location>
        <begin position="12"/>
        <end position="34"/>
    </location>
</feature>
<reference evidence="2" key="1">
    <citation type="journal article" date="2021" name="Proc. Natl. Acad. Sci. U.S.A.">
        <title>A Catalog of Tens of Thousands of Viruses from Human Metagenomes Reveals Hidden Associations with Chronic Diseases.</title>
        <authorList>
            <person name="Tisza M.J."/>
            <person name="Buck C.B."/>
        </authorList>
    </citation>
    <scope>NUCLEOTIDE SEQUENCE</scope>
    <source>
        <strain evidence="2">CtviY17</strain>
    </source>
</reference>
<protein>
    <submittedName>
        <fullName evidence="2">Uncharacterized protein</fullName>
    </submittedName>
</protein>
<proteinExistence type="predicted"/>
<evidence type="ECO:0000313" key="2">
    <source>
        <dbReference type="EMBL" id="DAE32332.1"/>
    </source>
</evidence>
<dbReference type="EMBL" id="BK059120">
    <property type="protein sequence ID" value="DAE32332.1"/>
    <property type="molecule type" value="Genomic_DNA"/>
</dbReference>
<organism evidence="2">
    <name type="scientific">virus sp. ctviY17</name>
    <dbReference type="NCBI Taxonomy" id="2825828"/>
    <lineage>
        <taxon>Viruses</taxon>
    </lineage>
</organism>
<name>A0A8S5RMU6_9VIRU</name>
<keyword evidence="1" id="KW-1133">Transmembrane helix</keyword>
<sequence>MQMTLICNICEKLALTLGAIGLVGFAVYLIIAIVLSVKNKFIEPLYSVFPQEQPWYLSFMYISIGFLFLIKY</sequence>
<evidence type="ECO:0000256" key="1">
    <source>
        <dbReference type="SAM" id="Phobius"/>
    </source>
</evidence>
<accession>A0A8S5RMU6</accession>
<keyword evidence="1" id="KW-0812">Transmembrane</keyword>